<evidence type="ECO:0000313" key="5">
    <source>
        <dbReference type="Proteomes" id="UP000559027"/>
    </source>
</evidence>
<keyword evidence="2" id="KW-0472">Membrane</keyword>
<feature type="region of interest" description="Disordered" evidence="1">
    <location>
        <begin position="313"/>
        <end position="356"/>
    </location>
</feature>
<dbReference type="EMBL" id="JAACJO010000007">
    <property type="protein sequence ID" value="KAF5356062.1"/>
    <property type="molecule type" value="Genomic_DNA"/>
</dbReference>
<keyword evidence="5" id="KW-1185">Reference proteome</keyword>
<keyword evidence="2" id="KW-0812">Transmembrane</keyword>
<dbReference type="OrthoDB" id="3245657at2759"/>
<sequence>MHPTLPFVHLLIALFPLLSQTALVNVTVDDSGSDPITGYTISYTPVGGWKTGKACGDCTAQPSPSLFYRGTWHDSTFNKDPGSNDVPNQPLLAQFTFSGTALYVFCVLAHQTDHPSGLSDMTFSINGTIIGTFMKPAPGTNGFDPNVTVFHSTSLPQGRHDLVIQNGHVNGPKSLMLLDAIAYTYDNGTGNSGGENTEPSSSPLGAILGGVLGGLALLLVAAFAFLYWRRRRHNLKEQNVVSRPVPFVASESIALHADSSYHGGNNGPGIREFNPYASPVIESYDTSHPSAPPLTETVQYSLVQGQHRLHPSLKATSSSDVPGPSSTFSALVSTSATESNSSSSRMGRGYLEEPPAYEYQASEATIATSSADSRARFYQHSKQ</sequence>
<feature type="transmembrane region" description="Helical" evidence="2">
    <location>
        <begin position="204"/>
        <end position="228"/>
    </location>
</feature>
<organism evidence="4 5">
    <name type="scientific">Leucocoprinus leucothites</name>
    <dbReference type="NCBI Taxonomy" id="201217"/>
    <lineage>
        <taxon>Eukaryota</taxon>
        <taxon>Fungi</taxon>
        <taxon>Dikarya</taxon>
        <taxon>Basidiomycota</taxon>
        <taxon>Agaricomycotina</taxon>
        <taxon>Agaricomycetes</taxon>
        <taxon>Agaricomycetidae</taxon>
        <taxon>Agaricales</taxon>
        <taxon>Agaricineae</taxon>
        <taxon>Agaricaceae</taxon>
        <taxon>Leucocoprinus</taxon>
    </lineage>
</organism>
<feature type="compositionally biased region" description="Polar residues" evidence="1">
    <location>
        <begin position="314"/>
        <end position="332"/>
    </location>
</feature>
<name>A0A8H5DBN7_9AGAR</name>
<dbReference type="AlphaFoldDB" id="A0A8H5DBN7"/>
<dbReference type="Gene3D" id="2.60.120.260">
    <property type="entry name" value="Galactose-binding domain-like"/>
    <property type="match status" value="1"/>
</dbReference>
<gene>
    <name evidence="4" type="ORF">D9756_004018</name>
</gene>
<evidence type="ECO:0000256" key="2">
    <source>
        <dbReference type="SAM" id="Phobius"/>
    </source>
</evidence>
<evidence type="ECO:0000313" key="4">
    <source>
        <dbReference type="EMBL" id="KAF5356062.1"/>
    </source>
</evidence>
<reference evidence="4 5" key="1">
    <citation type="journal article" date="2020" name="ISME J.">
        <title>Uncovering the hidden diversity of litter-decomposition mechanisms in mushroom-forming fungi.</title>
        <authorList>
            <person name="Floudas D."/>
            <person name="Bentzer J."/>
            <person name="Ahren D."/>
            <person name="Johansson T."/>
            <person name="Persson P."/>
            <person name="Tunlid A."/>
        </authorList>
    </citation>
    <scope>NUCLEOTIDE SEQUENCE [LARGE SCALE GENOMIC DNA]</scope>
    <source>
        <strain evidence="4 5">CBS 146.42</strain>
    </source>
</reference>
<dbReference type="Proteomes" id="UP000559027">
    <property type="component" value="Unassembled WGS sequence"/>
</dbReference>
<keyword evidence="3" id="KW-0732">Signal</keyword>
<feature type="chain" id="PRO_5034257150" evidence="3">
    <location>
        <begin position="22"/>
        <end position="383"/>
    </location>
</feature>
<evidence type="ECO:0000256" key="3">
    <source>
        <dbReference type="SAM" id="SignalP"/>
    </source>
</evidence>
<comment type="caution">
    <text evidence="4">The sequence shown here is derived from an EMBL/GenBank/DDBJ whole genome shotgun (WGS) entry which is preliminary data.</text>
</comment>
<evidence type="ECO:0000256" key="1">
    <source>
        <dbReference type="SAM" id="MobiDB-lite"/>
    </source>
</evidence>
<keyword evidence="2" id="KW-1133">Transmembrane helix</keyword>
<feature type="compositionally biased region" description="Low complexity" evidence="1">
    <location>
        <begin position="333"/>
        <end position="344"/>
    </location>
</feature>
<feature type="signal peptide" evidence="3">
    <location>
        <begin position="1"/>
        <end position="21"/>
    </location>
</feature>
<protein>
    <submittedName>
        <fullName evidence="4">Uncharacterized protein</fullName>
    </submittedName>
</protein>
<accession>A0A8H5DBN7</accession>
<proteinExistence type="predicted"/>